<evidence type="ECO:0000256" key="1">
    <source>
        <dbReference type="SAM" id="Coils"/>
    </source>
</evidence>
<feature type="coiled-coil region" evidence="1">
    <location>
        <begin position="71"/>
        <end position="98"/>
    </location>
</feature>
<evidence type="ECO:0000313" key="3">
    <source>
        <dbReference type="Proteomes" id="UP000199679"/>
    </source>
</evidence>
<dbReference type="AlphaFoldDB" id="A0A1H1R0A2"/>
<dbReference type="EMBL" id="LT629740">
    <property type="protein sequence ID" value="SDS29006.1"/>
    <property type="molecule type" value="Genomic_DNA"/>
</dbReference>
<dbReference type="Pfam" id="PF13591">
    <property type="entry name" value="MerR_2"/>
    <property type="match status" value="1"/>
</dbReference>
<gene>
    <name evidence="2" type="ORF">SAMN05216490_0886</name>
</gene>
<dbReference type="Gene3D" id="1.10.1660.10">
    <property type="match status" value="1"/>
</dbReference>
<keyword evidence="3" id="KW-1185">Reference proteome</keyword>
<keyword evidence="1" id="KW-0175">Coiled coil</keyword>
<accession>A0A1H1R0A2</accession>
<sequence>MTKEHLIATSDFCVYYNVERTFITSLQEAGLVQITVVNETPYIPETELQKLEKMIHLHHDLEINIAGIEAITHLLDRVEQMQINMLNLKNRLRLYEED</sequence>
<reference evidence="2 3" key="1">
    <citation type="submission" date="2016-10" db="EMBL/GenBank/DDBJ databases">
        <authorList>
            <person name="de Groot N.N."/>
        </authorList>
    </citation>
    <scope>NUCLEOTIDE SEQUENCE [LARGE SCALE GENOMIC DNA]</scope>
    <source>
        <strain evidence="2 3">MP1X4</strain>
    </source>
</reference>
<dbReference type="STRING" id="652787.SAMN05216490_0886"/>
<name>A0A1H1R0A2_MUCMA</name>
<dbReference type="Proteomes" id="UP000199679">
    <property type="component" value="Chromosome I"/>
</dbReference>
<evidence type="ECO:0000313" key="2">
    <source>
        <dbReference type="EMBL" id="SDS29006.1"/>
    </source>
</evidence>
<dbReference type="RefSeq" id="WP_091369717.1">
    <property type="nucleotide sequence ID" value="NZ_LT629740.1"/>
</dbReference>
<protein>
    <submittedName>
        <fullName evidence="2">MerR HTH family regulatory protein</fullName>
    </submittedName>
</protein>
<dbReference type="OrthoDB" id="1494789at2"/>
<organism evidence="2 3">
    <name type="scientific">Mucilaginibacter mallensis</name>
    <dbReference type="NCBI Taxonomy" id="652787"/>
    <lineage>
        <taxon>Bacteria</taxon>
        <taxon>Pseudomonadati</taxon>
        <taxon>Bacteroidota</taxon>
        <taxon>Sphingobacteriia</taxon>
        <taxon>Sphingobacteriales</taxon>
        <taxon>Sphingobacteriaceae</taxon>
        <taxon>Mucilaginibacter</taxon>
    </lineage>
</organism>
<proteinExistence type="predicted"/>